<dbReference type="InterPro" id="IPR002139">
    <property type="entry name" value="Ribo/fructo_kinase"/>
</dbReference>
<feature type="domain" description="Carbohydrate kinase PfkB" evidence="5">
    <location>
        <begin position="3"/>
        <end position="296"/>
    </location>
</feature>
<dbReference type="GO" id="GO:0016301">
    <property type="term" value="F:kinase activity"/>
    <property type="evidence" value="ECO:0007669"/>
    <property type="project" value="UniProtKB-KW"/>
</dbReference>
<evidence type="ECO:0000259" key="5">
    <source>
        <dbReference type="Pfam" id="PF00294"/>
    </source>
</evidence>
<dbReference type="CDD" id="cd01166">
    <property type="entry name" value="KdgK"/>
    <property type="match status" value="1"/>
</dbReference>
<reference evidence="6" key="1">
    <citation type="journal article" date="2021" name="PeerJ">
        <title>Extensive microbial diversity within the chicken gut microbiome revealed by metagenomics and culture.</title>
        <authorList>
            <person name="Gilroy R."/>
            <person name="Ravi A."/>
            <person name="Getino M."/>
            <person name="Pursley I."/>
            <person name="Horton D.L."/>
            <person name="Alikhan N.F."/>
            <person name="Baker D."/>
            <person name="Gharbi K."/>
            <person name="Hall N."/>
            <person name="Watson M."/>
            <person name="Adriaenssens E.M."/>
            <person name="Foster-Nyarko E."/>
            <person name="Jarju S."/>
            <person name="Secka A."/>
            <person name="Antonio M."/>
            <person name="Oren A."/>
            <person name="Chaudhuri R.R."/>
            <person name="La Ragione R."/>
            <person name="Hildebrand F."/>
            <person name="Pallen M.J."/>
        </authorList>
    </citation>
    <scope>NUCLEOTIDE SEQUENCE</scope>
    <source>
        <strain evidence="6">ChiSxjej3B15-1167</strain>
    </source>
</reference>
<evidence type="ECO:0000256" key="3">
    <source>
        <dbReference type="ARBA" id="ARBA00022777"/>
    </source>
</evidence>
<dbReference type="GO" id="GO:0006796">
    <property type="term" value="P:phosphate-containing compound metabolic process"/>
    <property type="evidence" value="ECO:0007669"/>
    <property type="project" value="UniProtKB-ARBA"/>
</dbReference>
<keyword evidence="3 4" id="KW-0418">Kinase</keyword>
<dbReference type="AlphaFoldDB" id="A0A9D1X3S8"/>
<dbReference type="Pfam" id="PF00294">
    <property type="entry name" value="PfkB"/>
    <property type="match status" value="1"/>
</dbReference>
<evidence type="ECO:0000256" key="1">
    <source>
        <dbReference type="ARBA" id="ARBA00010688"/>
    </source>
</evidence>
<reference evidence="6" key="2">
    <citation type="submission" date="2021-04" db="EMBL/GenBank/DDBJ databases">
        <authorList>
            <person name="Gilroy R."/>
        </authorList>
    </citation>
    <scope>NUCLEOTIDE SEQUENCE</scope>
    <source>
        <strain evidence="6">ChiSxjej3B15-1167</strain>
    </source>
</reference>
<dbReference type="EMBL" id="DXEQ01000097">
    <property type="protein sequence ID" value="HIX72030.1"/>
    <property type="molecule type" value="Genomic_DNA"/>
</dbReference>
<dbReference type="SUPFAM" id="SSF53613">
    <property type="entry name" value="Ribokinase-like"/>
    <property type="match status" value="1"/>
</dbReference>
<dbReference type="PRINTS" id="PR00990">
    <property type="entry name" value="RIBOKINASE"/>
</dbReference>
<dbReference type="Gene3D" id="3.40.1190.20">
    <property type="match status" value="1"/>
</dbReference>
<dbReference type="GO" id="GO:0005829">
    <property type="term" value="C:cytosol"/>
    <property type="evidence" value="ECO:0007669"/>
    <property type="project" value="TreeGrafter"/>
</dbReference>
<dbReference type="PANTHER" id="PTHR10584">
    <property type="entry name" value="SUGAR KINASE"/>
    <property type="match status" value="1"/>
</dbReference>
<dbReference type="InterPro" id="IPR011611">
    <property type="entry name" value="PfkB_dom"/>
</dbReference>
<comment type="similarity">
    <text evidence="1 4">Belongs to the carbohydrate kinase PfkB family.</text>
</comment>
<organism evidence="6 7">
    <name type="scientific">Candidatus Anaerobutyricum stercoripullorum</name>
    <dbReference type="NCBI Taxonomy" id="2838456"/>
    <lineage>
        <taxon>Bacteria</taxon>
        <taxon>Bacillati</taxon>
        <taxon>Bacillota</taxon>
        <taxon>Clostridia</taxon>
        <taxon>Lachnospirales</taxon>
        <taxon>Lachnospiraceae</taxon>
        <taxon>Anaerobutyricum</taxon>
    </lineage>
</organism>
<evidence type="ECO:0000256" key="2">
    <source>
        <dbReference type="ARBA" id="ARBA00022679"/>
    </source>
</evidence>
<dbReference type="InterPro" id="IPR002173">
    <property type="entry name" value="Carboh/pur_kinase_PfkB_CS"/>
</dbReference>
<keyword evidence="2 4" id="KW-0808">Transferase</keyword>
<comment type="caution">
    <text evidence="6">The sequence shown here is derived from an EMBL/GenBank/DDBJ whole genome shotgun (WGS) entry which is preliminary data.</text>
</comment>
<evidence type="ECO:0000313" key="7">
    <source>
        <dbReference type="Proteomes" id="UP000886805"/>
    </source>
</evidence>
<dbReference type="InterPro" id="IPR029056">
    <property type="entry name" value="Ribokinase-like"/>
</dbReference>
<name>A0A9D1X3S8_9FIRM</name>
<dbReference type="PANTHER" id="PTHR10584:SF157">
    <property type="entry name" value="SULFOFRUCTOSE KINASE"/>
    <property type="match status" value="1"/>
</dbReference>
<sequence>MSAEIVCIGQAVIDCITRGKEEKPHKKNVYRAERISLNPGGDALNEATILAHLGHRVKLVCGVGDDMAGNLIFHEMERQGVDVSDVTRTASLTTPIANLMVGMDGTRVSINSGATKLEGYIPSENVVKGAKVVSLASLFRAPLDTAPAIIRLAKAAKAEGAILCADTKIPTYRTLTLDDIAEILPLIDYMFPNENEGAYYTGETDYMAMAEHLRSRGVKNVIIKTGEKGCTVCGQEESFSLPAYPVDAVDSTGGGDNFVAGFISALLHGGSLRECCQYGTACAAICVQNMGAATGVKNRETVEEFMKGKNI</sequence>
<evidence type="ECO:0000256" key="4">
    <source>
        <dbReference type="RuleBase" id="RU003704"/>
    </source>
</evidence>
<dbReference type="PROSITE" id="PS00583">
    <property type="entry name" value="PFKB_KINASES_1"/>
    <property type="match status" value="1"/>
</dbReference>
<protein>
    <submittedName>
        <fullName evidence="6">Carbohydrate kinase family protein</fullName>
    </submittedName>
</protein>
<dbReference type="Proteomes" id="UP000886805">
    <property type="component" value="Unassembled WGS sequence"/>
</dbReference>
<dbReference type="PROSITE" id="PS00584">
    <property type="entry name" value="PFKB_KINASES_2"/>
    <property type="match status" value="1"/>
</dbReference>
<evidence type="ECO:0000313" key="6">
    <source>
        <dbReference type="EMBL" id="HIX72030.1"/>
    </source>
</evidence>
<proteinExistence type="inferred from homology"/>
<gene>
    <name evidence="6" type="ORF">H9849_03315</name>
</gene>
<accession>A0A9D1X3S8</accession>